<organism evidence="2 3">
    <name type="scientific">Streptantibioticus parmotrematis</name>
    <dbReference type="NCBI Taxonomy" id="2873249"/>
    <lineage>
        <taxon>Bacteria</taxon>
        <taxon>Bacillati</taxon>
        <taxon>Actinomycetota</taxon>
        <taxon>Actinomycetes</taxon>
        <taxon>Kitasatosporales</taxon>
        <taxon>Streptomycetaceae</taxon>
        <taxon>Streptantibioticus</taxon>
    </lineage>
</organism>
<dbReference type="InterPro" id="IPR018960">
    <property type="entry name" value="DUF1990"/>
</dbReference>
<keyword evidence="3" id="KW-1185">Reference proteome</keyword>
<gene>
    <name evidence="2" type="ORF">K7472_19140</name>
</gene>
<reference evidence="2 3" key="1">
    <citation type="submission" date="2021-08" db="EMBL/GenBank/DDBJ databases">
        <title>Streptomyces sp. PTM05 isolated from lichen.</title>
        <authorList>
            <person name="Somphong A."/>
            <person name="Phongsopitanun W."/>
            <person name="Tanasupawat S."/>
        </authorList>
    </citation>
    <scope>NUCLEOTIDE SEQUENCE [LARGE SCALE GENOMIC DNA]</scope>
    <source>
        <strain evidence="2 3">Ptm05</strain>
    </source>
</reference>
<dbReference type="PANTHER" id="PTHR34202:SF1">
    <property type="entry name" value="UPF0548 PROTEIN"/>
    <property type="match status" value="1"/>
</dbReference>
<proteinExistence type="predicted"/>
<dbReference type="Pfam" id="PF09348">
    <property type="entry name" value="DUF1990"/>
    <property type="match status" value="1"/>
</dbReference>
<dbReference type="EMBL" id="JAINVZ010000012">
    <property type="protein sequence ID" value="MBY8886958.1"/>
    <property type="molecule type" value="Genomic_DNA"/>
</dbReference>
<dbReference type="PANTHER" id="PTHR34202">
    <property type="entry name" value="UPF0548 PROTEIN"/>
    <property type="match status" value="1"/>
</dbReference>
<evidence type="ECO:0000313" key="2">
    <source>
        <dbReference type="EMBL" id="MBY8886958.1"/>
    </source>
</evidence>
<dbReference type="Proteomes" id="UP001198565">
    <property type="component" value="Unassembled WGS sequence"/>
</dbReference>
<protein>
    <submittedName>
        <fullName evidence="2">DUF1990 domain-containing protein</fullName>
    </submittedName>
</protein>
<evidence type="ECO:0000259" key="1">
    <source>
        <dbReference type="Pfam" id="PF09348"/>
    </source>
</evidence>
<evidence type="ECO:0000313" key="3">
    <source>
        <dbReference type="Proteomes" id="UP001198565"/>
    </source>
</evidence>
<feature type="domain" description="DUF1990" evidence="1">
    <location>
        <begin position="19"/>
        <end position="177"/>
    </location>
</feature>
<sequence length="184" mass="19825">MPPNALRRRYLAACAAVPTYPEVGATRAATLPSGYSWIRRRVHLGHGAAVLERAGAYVLGWGTQLGSGFAVYPPPARVAAGTTVLLRIGLPGLRTARLVIPCRVVWTVEEPDRVGFAYGTLPGHPECGEESFVVSMDADGDVWFEVTAFSRLSAWYARLGRPVAAALQHLAIERYLRVVARAAG</sequence>
<comment type="caution">
    <text evidence="2">The sequence shown here is derived from an EMBL/GenBank/DDBJ whole genome shotgun (WGS) entry which is preliminary data.</text>
</comment>
<accession>A0ABS7QUS5</accession>
<name>A0ABS7QUS5_9ACTN</name>
<dbReference type="RefSeq" id="WP_222979666.1">
    <property type="nucleotide sequence ID" value="NZ_JAINVZ010000012.1"/>
</dbReference>
<dbReference type="PIRSF" id="PIRSF010260">
    <property type="entry name" value="UCP010260"/>
    <property type="match status" value="1"/>
</dbReference>
<dbReference type="InterPro" id="IPR014457">
    <property type="entry name" value="UCP010260"/>
</dbReference>